<accession>A0A0D9WHA8</accession>
<keyword evidence="9" id="KW-1185">Reference proteome</keyword>
<keyword evidence="5" id="KW-0677">Repeat</keyword>
<evidence type="ECO:0000256" key="1">
    <source>
        <dbReference type="ARBA" id="ARBA00004613"/>
    </source>
</evidence>
<dbReference type="InterPro" id="IPR008972">
    <property type="entry name" value="Cupredoxin"/>
</dbReference>
<sequence length="169" mass="18377">MARPYTTTAPGTFDNTTVAGIVEYEADDDNNNNNNLPAHFAGVSNGVYSTNFPAAPPMPFNYTGTPPNNTNVMNGTRVVVLPYGAGVELVMQGTSILGAESHPLHLYGFNFYVVGQGFNYSAQLSSVWFMHCHLEVHLSWGLKMAWVVLDGSLPDQKLPPTPADLPKCW</sequence>
<dbReference type="HOGENOM" id="CLU_1580799_0_0_1"/>
<name>A0A0D9WHA8_9ORYZ</name>
<dbReference type="InterPro" id="IPR045087">
    <property type="entry name" value="Cu-oxidase_fam"/>
</dbReference>
<dbReference type="Proteomes" id="UP000032180">
    <property type="component" value="Chromosome 5"/>
</dbReference>
<comment type="similarity">
    <text evidence="2">Belongs to the multicopper oxidase family.</text>
</comment>
<keyword evidence="3" id="KW-0964">Secreted</keyword>
<dbReference type="GO" id="GO:0005576">
    <property type="term" value="C:extracellular region"/>
    <property type="evidence" value="ECO:0007669"/>
    <property type="project" value="UniProtKB-SubCell"/>
</dbReference>
<keyword evidence="4" id="KW-0479">Metal-binding</keyword>
<evidence type="ECO:0000313" key="9">
    <source>
        <dbReference type="Proteomes" id="UP000032180"/>
    </source>
</evidence>
<dbReference type="Gramene" id="LPERR05G15060.1">
    <property type="protein sequence ID" value="LPERR05G15060.1"/>
    <property type="gene ID" value="LPERR05G15060"/>
</dbReference>
<evidence type="ECO:0000259" key="7">
    <source>
        <dbReference type="Pfam" id="PF07731"/>
    </source>
</evidence>
<keyword evidence="6" id="KW-0186">Copper</keyword>
<evidence type="ECO:0000256" key="2">
    <source>
        <dbReference type="ARBA" id="ARBA00010609"/>
    </source>
</evidence>
<dbReference type="AlphaFoldDB" id="A0A0D9WHA8"/>
<dbReference type="GO" id="GO:0005507">
    <property type="term" value="F:copper ion binding"/>
    <property type="evidence" value="ECO:0007669"/>
    <property type="project" value="InterPro"/>
</dbReference>
<evidence type="ECO:0000256" key="4">
    <source>
        <dbReference type="ARBA" id="ARBA00022723"/>
    </source>
</evidence>
<dbReference type="PANTHER" id="PTHR11709">
    <property type="entry name" value="MULTI-COPPER OXIDASE"/>
    <property type="match status" value="1"/>
</dbReference>
<dbReference type="STRING" id="77586.A0A0D9WHA8"/>
<evidence type="ECO:0000313" key="8">
    <source>
        <dbReference type="EnsemblPlants" id="LPERR05G15060.1"/>
    </source>
</evidence>
<dbReference type="Gene3D" id="2.60.40.420">
    <property type="entry name" value="Cupredoxins - blue copper proteins"/>
    <property type="match status" value="2"/>
</dbReference>
<reference evidence="9" key="2">
    <citation type="submission" date="2013-12" db="EMBL/GenBank/DDBJ databases">
        <authorList>
            <person name="Yu Y."/>
            <person name="Lee S."/>
            <person name="de Baynast K."/>
            <person name="Wissotski M."/>
            <person name="Liu L."/>
            <person name="Talag J."/>
            <person name="Goicoechea J."/>
            <person name="Angelova A."/>
            <person name="Jetty R."/>
            <person name="Kudrna D."/>
            <person name="Golser W."/>
            <person name="Rivera L."/>
            <person name="Zhang J."/>
            <person name="Wing R."/>
        </authorList>
    </citation>
    <scope>NUCLEOTIDE SEQUENCE</scope>
</reference>
<dbReference type="SUPFAM" id="SSF49503">
    <property type="entry name" value="Cupredoxins"/>
    <property type="match status" value="1"/>
</dbReference>
<dbReference type="InterPro" id="IPR002355">
    <property type="entry name" value="Cu_oxidase_Cu_BS"/>
</dbReference>
<feature type="domain" description="Plastocyanin-like" evidence="7">
    <location>
        <begin position="122"/>
        <end position="150"/>
    </location>
</feature>
<evidence type="ECO:0000256" key="3">
    <source>
        <dbReference type="ARBA" id="ARBA00022525"/>
    </source>
</evidence>
<dbReference type="eggNOG" id="KOG1263">
    <property type="taxonomic scope" value="Eukaryota"/>
</dbReference>
<dbReference type="GO" id="GO:0016491">
    <property type="term" value="F:oxidoreductase activity"/>
    <property type="evidence" value="ECO:0007669"/>
    <property type="project" value="InterPro"/>
</dbReference>
<protein>
    <recommendedName>
        <fullName evidence="7">Plastocyanin-like domain-containing protein</fullName>
    </recommendedName>
</protein>
<evidence type="ECO:0000256" key="5">
    <source>
        <dbReference type="ARBA" id="ARBA00022737"/>
    </source>
</evidence>
<dbReference type="Pfam" id="PF07731">
    <property type="entry name" value="Cu-oxidase_2"/>
    <property type="match status" value="2"/>
</dbReference>
<proteinExistence type="inferred from homology"/>
<dbReference type="InterPro" id="IPR011706">
    <property type="entry name" value="Cu-oxidase_C"/>
</dbReference>
<organism evidence="8 9">
    <name type="scientific">Leersia perrieri</name>
    <dbReference type="NCBI Taxonomy" id="77586"/>
    <lineage>
        <taxon>Eukaryota</taxon>
        <taxon>Viridiplantae</taxon>
        <taxon>Streptophyta</taxon>
        <taxon>Embryophyta</taxon>
        <taxon>Tracheophyta</taxon>
        <taxon>Spermatophyta</taxon>
        <taxon>Magnoliopsida</taxon>
        <taxon>Liliopsida</taxon>
        <taxon>Poales</taxon>
        <taxon>Poaceae</taxon>
        <taxon>BOP clade</taxon>
        <taxon>Oryzoideae</taxon>
        <taxon>Oryzeae</taxon>
        <taxon>Oryzinae</taxon>
        <taxon>Leersia</taxon>
    </lineage>
</organism>
<reference evidence="8 9" key="1">
    <citation type="submission" date="2012-08" db="EMBL/GenBank/DDBJ databases">
        <title>Oryza genome evolution.</title>
        <authorList>
            <person name="Wing R.A."/>
        </authorList>
    </citation>
    <scope>NUCLEOTIDE SEQUENCE</scope>
</reference>
<dbReference type="EnsemblPlants" id="LPERR05G15060.1">
    <property type="protein sequence ID" value="LPERR05G15060.1"/>
    <property type="gene ID" value="LPERR05G15060"/>
</dbReference>
<dbReference type="PANTHER" id="PTHR11709:SF522">
    <property type="entry name" value="LACCASE-4"/>
    <property type="match status" value="1"/>
</dbReference>
<evidence type="ECO:0000256" key="6">
    <source>
        <dbReference type="ARBA" id="ARBA00023008"/>
    </source>
</evidence>
<reference evidence="8" key="3">
    <citation type="submission" date="2015-04" db="UniProtKB">
        <authorList>
            <consortium name="EnsemblPlants"/>
        </authorList>
    </citation>
    <scope>IDENTIFICATION</scope>
</reference>
<comment type="subcellular location">
    <subcellularLocation>
        <location evidence="1">Secreted</location>
    </subcellularLocation>
</comment>
<feature type="domain" description="Plastocyanin-like" evidence="7">
    <location>
        <begin position="52"/>
        <end position="120"/>
    </location>
</feature>
<dbReference type="PROSITE" id="PS00080">
    <property type="entry name" value="MULTICOPPER_OXIDASE2"/>
    <property type="match status" value="1"/>
</dbReference>